<dbReference type="SMART" id="SM00100">
    <property type="entry name" value="cNMP"/>
    <property type="match status" value="1"/>
</dbReference>
<evidence type="ECO:0000313" key="6">
    <source>
        <dbReference type="Proteomes" id="UP000057938"/>
    </source>
</evidence>
<dbReference type="GO" id="GO:0008773">
    <property type="term" value="F:[protein-PII] uridylyltransferase activity"/>
    <property type="evidence" value="ECO:0007669"/>
    <property type="project" value="InterPro"/>
</dbReference>
<dbReference type="KEGG" id="aep:AMC99_00507"/>
<proteinExistence type="predicted"/>
<dbReference type="Pfam" id="PF10335">
    <property type="entry name" value="DUF294_C"/>
    <property type="match status" value="1"/>
</dbReference>
<feature type="domain" description="CBS" evidence="4">
    <location>
        <begin position="169"/>
        <end position="226"/>
    </location>
</feature>
<evidence type="ECO:0000313" key="5">
    <source>
        <dbReference type="EMBL" id="ALE15818.1"/>
    </source>
</evidence>
<dbReference type="Gene3D" id="2.60.120.10">
    <property type="entry name" value="Jelly Rolls"/>
    <property type="match status" value="1"/>
</dbReference>
<gene>
    <name evidence="5" type="ORF">AMC99_00507</name>
</gene>
<dbReference type="InterPro" id="IPR014710">
    <property type="entry name" value="RmlC-like_jellyroll"/>
</dbReference>
<evidence type="ECO:0000259" key="3">
    <source>
        <dbReference type="PROSITE" id="PS50042"/>
    </source>
</evidence>
<dbReference type="CDD" id="cd04587">
    <property type="entry name" value="CBS_pair_CAP-ED_NT_Pol-beta-like_DUF294_assoc"/>
    <property type="match status" value="1"/>
</dbReference>
<dbReference type="Pfam" id="PF00571">
    <property type="entry name" value="CBS"/>
    <property type="match status" value="2"/>
</dbReference>
<dbReference type="InterPro" id="IPR000595">
    <property type="entry name" value="cNMP-bd_dom"/>
</dbReference>
<dbReference type="InterPro" id="IPR043519">
    <property type="entry name" value="NT_sf"/>
</dbReference>
<dbReference type="OrthoDB" id="9762536at2"/>
<sequence>MSIDPALIHEVDDFLREVPAFAFLDDAARHSVAVRMEIAYFRRGAPVTQAGDDNRHLSIIRSGSVELRLGGTELHARLGERDCFGYPSLIRRGPAQNEAIACEDTLLYRLPDDAFHKLRDANEQFRHFFDIDEAARLRRAVGSLREDGPQGGQEGGSGFGVHVPLASVMSRREVVHCSPDLAIGDAARLMAEKDVSVLPILQADALVGILTDKDLRRRVLAPGLDGGTPVNRVMTPDPITIGESQTVLNALLAMTSHHIRHLPVVDNAGRLSGIVSSSDILAQLGSNTFHLAREVQMARSQTELFEATSHLPRAVAGLVEAGVDADPVARYISAIGEVSHKRLLDLVEQELGPPPVPYALVCFGSLARHELSLGSDQDNGFVFGEGFVREEHDDYFAELGRRLADGLESAGYRYCPGDIMASNPEYRRTAPEWIDRFRGWIDSPDPQAILESGIFFDMRAVAGEAALVDEMRQETFRAAAKNRIFLSFVARAAAVTAVPLGFFRNFLLEKDAVEGKVLDLKSQAITPIIDLARTHAIAGGIEATSTIERLEAAAASGSLDPEAARDLAACFEFVRDVRFRHQAAQICRGERPSNKLDPGELSRFDREHLRDAFKLIRGQLDKLRSDLAGGLT</sequence>
<dbReference type="SUPFAM" id="SSF81301">
    <property type="entry name" value="Nucleotidyltransferase"/>
    <property type="match status" value="1"/>
</dbReference>
<evidence type="ECO:0000256" key="1">
    <source>
        <dbReference type="ARBA" id="ARBA00023122"/>
    </source>
</evidence>
<dbReference type="RefSeq" id="WP_061922362.1">
    <property type="nucleotide sequence ID" value="NZ_CP012669.1"/>
</dbReference>
<dbReference type="SUPFAM" id="SSF54631">
    <property type="entry name" value="CBS-domain pair"/>
    <property type="match status" value="1"/>
</dbReference>
<dbReference type="CDD" id="cd05401">
    <property type="entry name" value="NT_GlnE_GlnD_like"/>
    <property type="match status" value="1"/>
</dbReference>
<dbReference type="InterPro" id="IPR018821">
    <property type="entry name" value="DUF294_put_nucleoTrafse_sb-bd"/>
</dbReference>
<dbReference type="InterPro" id="IPR005105">
    <property type="entry name" value="GlnD_Uridyltrans_N"/>
</dbReference>
<dbReference type="SMART" id="SM00116">
    <property type="entry name" value="CBS"/>
    <property type="match status" value="2"/>
</dbReference>
<dbReference type="InterPro" id="IPR046342">
    <property type="entry name" value="CBS_dom_sf"/>
</dbReference>
<keyword evidence="1 2" id="KW-0129">CBS domain</keyword>
<dbReference type="PROSITE" id="PS50042">
    <property type="entry name" value="CNMP_BINDING_3"/>
    <property type="match status" value="1"/>
</dbReference>
<dbReference type="AlphaFoldDB" id="A0A0M4MF76"/>
<dbReference type="SUPFAM" id="SSF51206">
    <property type="entry name" value="cAMP-binding domain-like"/>
    <property type="match status" value="1"/>
</dbReference>
<protein>
    <submittedName>
        <fullName evidence="5">Putative signal-transduction protein containing cAMP-binding and CBS domain</fullName>
    </submittedName>
</protein>
<dbReference type="EMBL" id="CP012669">
    <property type="protein sequence ID" value="ALE15818.1"/>
    <property type="molecule type" value="Genomic_DNA"/>
</dbReference>
<dbReference type="Pfam" id="PF03445">
    <property type="entry name" value="DUF294"/>
    <property type="match status" value="1"/>
</dbReference>
<dbReference type="Gene3D" id="3.10.580.10">
    <property type="entry name" value="CBS-domain"/>
    <property type="match status" value="1"/>
</dbReference>
<dbReference type="InterPro" id="IPR000644">
    <property type="entry name" value="CBS_dom"/>
</dbReference>
<organism evidence="5 6">
    <name type="scientific">Altererythrobacter epoxidivorans</name>
    <dbReference type="NCBI Taxonomy" id="361183"/>
    <lineage>
        <taxon>Bacteria</taxon>
        <taxon>Pseudomonadati</taxon>
        <taxon>Pseudomonadota</taxon>
        <taxon>Alphaproteobacteria</taxon>
        <taxon>Sphingomonadales</taxon>
        <taxon>Erythrobacteraceae</taxon>
        <taxon>Altererythrobacter</taxon>
    </lineage>
</organism>
<dbReference type="InterPro" id="IPR018490">
    <property type="entry name" value="cNMP-bd_dom_sf"/>
</dbReference>
<dbReference type="Proteomes" id="UP000057938">
    <property type="component" value="Chromosome"/>
</dbReference>
<dbReference type="PATRIC" id="fig|361183.4.peg.500"/>
<dbReference type="PROSITE" id="PS51371">
    <property type="entry name" value="CBS"/>
    <property type="match status" value="2"/>
</dbReference>
<feature type="domain" description="CBS" evidence="4">
    <location>
        <begin position="234"/>
        <end position="293"/>
    </location>
</feature>
<accession>A0A0M4MF76</accession>
<feature type="domain" description="Cyclic nucleotide-binding" evidence="3">
    <location>
        <begin position="20"/>
        <end position="118"/>
    </location>
</feature>
<reference evidence="5 6" key="1">
    <citation type="submission" date="2015-09" db="EMBL/GenBank/DDBJ databases">
        <title>Complete genome sequence of a benzo[a]pyrene-degrading bacterium Altererythrobacter epoxidivorans CGMCC 1.7731T.</title>
        <authorList>
            <person name="Li Z."/>
            <person name="Cheng H."/>
            <person name="Huo Y."/>
            <person name="Xu X."/>
        </authorList>
    </citation>
    <scope>NUCLEOTIDE SEQUENCE [LARGE SCALE GENOMIC DNA]</scope>
    <source>
        <strain evidence="5 6">CGMCC 1.7731</strain>
    </source>
</reference>
<evidence type="ECO:0000256" key="2">
    <source>
        <dbReference type="PROSITE-ProRule" id="PRU00703"/>
    </source>
</evidence>
<dbReference type="CDD" id="cd00038">
    <property type="entry name" value="CAP_ED"/>
    <property type="match status" value="1"/>
</dbReference>
<name>A0A0M4MF76_9SPHN</name>
<dbReference type="STRING" id="361183.AMC99_00507"/>
<dbReference type="Pfam" id="PF00027">
    <property type="entry name" value="cNMP_binding"/>
    <property type="match status" value="1"/>
</dbReference>
<evidence type="ECO:0000259" key="4">
    <source>
        <dbReference type="PROSITE" id="PS51371"/>
    </source>
</evidence>
<dbReference type="PANTHER" id="PTHR43080:SF2">
    <property type="entry name" value="CBS DOMAIN-CONTAINING PROTEIN"/>
    <property type="match status" value="1"/>
</dbReference>
<dbReference type="InterPro" id="IPR051257">
    <property type="entry name" value="Diverse_CBS-Domain"/>
</dbReference>
<dbReference type="PANTHER" id="PTHR43080">
    <property type="entry name" value="CBS DOMAIN-CONTAINING PROTEIN CBSX3, MITOCHONDRIAL"/>
    <property type="match status" value="1"/>
</dbReference>
<keyword evidence="6" id="KW-1185">Reference proteome</keyword>